<sequence>MEQLESHEYPTTLEELLAAYGDAELDLVDGSTTLREVLGEQSESTGEQRYESAEEVQQSVLNMVGEAAVGREGYSDRGGETPDESADSDEEPESV</sequence>
<organism evidence="2 3">
    <name type="scientific">Haloarchaeobius litoreus</name>
    <dbReference type="NCBI Taxonomy" id="755306"/>
    <lineage>
        <taxon>Archaea</taxon>
        <taxon>Methanobacteriati</taxon>
        <taxon>Methanobacteriota</taxon>
        <taxon>Stenosarchaea group</taxon>
        <taxon>Halobacteria</taxon>
        <taxon>Halobacteriales</taxon>
        <taxon>Halorubellaceae</taxon>
        <taxon>Haloarchaeobius</taxon>
    </lineage>
</organism>
<feature type="region of interest" description="Disordered" evidence="1">
    <location>
        <begin position="67"/>
        <end position="95"/>
    </location>
</feature>
<dbReference type="Proteomes" id="UP001597034">
    <property type="component" value="Unassembled WGS sequence"/>
</dbReference>
<proteinExistence type="predicted"/>
<dbReference type="InterPro" id="IPR043899">
    <property type="entry name" value="DUF5789"/>
</dbReference>
<dbReference type="EMBL" id="JBHUDO010000004">
    <property type="protein sequence ID" value="MFD1647681.1"/>
    <property type="molecule type" value="Genomic_DNA"/>
</dbReference>
<dbReference type="RefSeq" id="WP_390293650.1">
    <property type="nucleotide sequence ID" value="NZ_JBHUDO010000004.1"/>
</dbReference>
<dbReference type="Pfam" id="PF19102">
    <property type="entry name" value="DUF5789"/>
    <property type="match status" value="1"/>
</dbReference>
<feature type="compositionally biased region" description="Acidic residues" evidence="1">
    <location>
        <begin position="81"/>
        <end position="95"/>
    </location>
</feature>
<evidence type="ECO:0000313" key="2">
    <source>
        <dbReference type="EMBL" id="MFD1647681.1"/>
    </source>
</evidence>
<name>A0ABD6DNM1_9EURY</name>
<dbReference type="AlphaFoldDB" id="A0ABD6DNM1"/>
<evidence type="ECO:0000313" key="3">
    <source>
        <dbReference type="Proteomes" id="UP001597034"/>
    </source>
</evidence>
<reference evidence="2 3" key="1">
    <citation type="journal article" date="2019" name="Int. J. Syst. Evol. Microbiol.">
        <title>The Global Catalogue of Microorganisms (GCM) 10K type strain sequencing project: providing services to taxonomists for standard genome sequencing and annotation.</title>
        <authorList>
            <consortium name="The Broad Institute Genomics Platform"/>
            <consortium name="The Broad Institute Genome Sequencing Center for Infectious Disease"/>
            <person name="Wu L."/>
            <person name="Ma J."/>
        </authorList>
    </citation>
    <scope>NUCLEOTIDE SEQUENCE [LARGE SCALE GENOMIC DNA]</scope>
    <source>
        <strain evidence="2 3">CGMCC 1.10390</strain>
    </source>
</reference>
<accession>A0ABD6DNM1</accession>
<gene>
    <name evidence="2" type="ORF">ACFSBL_18475</name>
</gene>
<protein>
    <recommendedName>
        <fullName evidence="4">DUF2795 domain-containing protein</fullName>
    </recommendedName>
</protein>
<evidence type="ECO:0008006" key="4">
    <source>
        <dbReference type="Google" id="ProtNLM"/>
    </source>
</evidence>
<keyword evidence="3" id="KW-1185">Reference proteome</keyword>
<evidence type="ECO:0000256" key="1">
    <source>
        <dbReference type="SAM" id="MobiDB-lite"/>
    </source>
</evidence>
<comment type="caution">
    <text evidence="2">The sequence shown here is derived from an EMBL/GenBank/DDBJ whole genome shotgun (WGS) entry which is preliminary data.</text>
</comment>